<keyword evidence="12 14" id="KW-0378">Hydrolase</keyword>
<dbReference type="PANTHER" id="PTHR10954:SF18">
    <property type="entry name" value="RIBONUCLEASE HII"/>
    <property type="match status" value="1"/>
</dbReference>
<evidence type="ECO:0000259" key="17">
    <source>
        <dbReference type="PROSITE" id="PS51975"/>
    </source>
</evidence>
<dbReference type="InterPro" id="IPR024567">
    <property type="entry name" value="RNase_HII/HIII_dom"/>
</dbReference>
<evidence type="ECO:0000256" key="13">
    <source>
        <dbReference type="ARBA" id="ARBA00023211"/>
    </source>
</evidence>
<dbReference type="CDD" id="cd07182">
    <property type="entry name" value="RNase_HII_bacteria_HII_like"/>
    <property type="match status" value="1"/>
</dbReference>
<dbReference type="Pfam" id="PF01351">
    <property type="entry name" value="RNase_HII"/>
    <property type="match status" value="1"/>
</dbReference>
<feature type="binding site" evidence="14 15">
    <location>
        <position position="20"/>
    </location>
    <ligand>
        <name>a divalent metal cation</name>
        <dbReference type="ChEBI" id="CHEBI:60240"/>
    </ligand>
</feature>
<keyword evidence="10 14" id="KW-0479">Metal-binding</keyword>
<evidence type="ECO:0000256" key="9">
    <source>
        <dbReference type="ARBA" id="ARBA00022722"/>
    </source>
</evidence>
<keyword evidence="9 14" id="KW-0540">Nuclease</keyword>
<comment type="cofactor">
    <cofactor evidence="2">
        <name>Mg(2+)</name>
        <dbReference type="ChEBI" id="CHEBI:18420"/>
    </cofactor>
</comment>
<evidence type="ECO:0000256" key="8">
    <source>
        <dbReference type="ARBA" id="ARBA00022490"/>
    </source>
</evidence>
<dbReference type="PANTHER" id="PTHR10954">
    <property type="entry name" value="RIBONUCLEASE H2 SUBUNIT A"/>
    <property type="match status" value="1"/>
</dbReference>
<protein>
    <recommendedName>
        <fullName evidence="7 14">Ribonuclease HII</fullName>
        <shortName evidence="14">RNase HII</shortName>
        <ecNumber evidence="6 14">3.1.26.4</ecNumber>
    </recommendedName>
</protein>
<dbReference type="NCBIfam" id="NF000594">
    <property type="entry name" value="PRK00015.1-1"/>
    <property type="match status" value="1"/>
</dbReference>
<proteinExistence type="inferred from homology"/>
<feature type="binding site" evidence="14 15">
    <location>
        <position position="21"/>
    </location>
    <ligand>
        <name>a divalent metal cation</name>
        <dbReference type="ChEBI" id="CHEBI:60240"/>
    </ligand>
</feature>
<dbReference type="GO" id="GO:0003723">
    <property type="term" value="F:RNA binding"/>
    <property type="evidence" value="ECO:0007669"/>
    <property type="project" value="UniProtKB-UniRule"/>
</dbReference>
<comment type="cofactor">
    <cofactor evidence="14 15">
        <name>Mn(2+)</name>
        <dbReference type="ChEBI" id="CHEBI:29035"/>
    </cofactor>
    <cofactor evidence="14 15">
        <name>Mg(2+)</name>
        <dbReference type="ChEBI" id="CHEBI:18420"/>
    </cofactor>
    <text evidence="14 15">Manganese or magnesium. Binds 1 divalent metal ion per monomer in the absence of substrate. May bind a second metal ion after substrate binding.</text>
</comment>
<dbReference type="GO" id="GO:0043137">
    <property type="term" value="P:DNA replication, removal of RNA primer"/>
    <property type="evidence" value="ECO:0007669"/>
    <property type="project" value="TreeGrafter"/>
</dbReference>
<dbReference type="SUPFAM" id="SSF53098">
    <property type="entry name" value="Ribonuclease H-like"/>
    <property type="match status" value="1"/>
</dbReference>
<gene>
    <name evidence="14" type="primary">rnhB</name>
    <name evidence="18" type="ORF">SAMN05660923_01660</name>
</gene>
<evidence type="ECO:0000256" key="2">
    <source>
        <dbReference type="ARBA" id="ARBA00001946"/>
    </source>
</evidence>
<dbReference type="InterPro" id="IPR022898">
    <property type="entry name" value="RNase_HII"/>
</dbReference>
<evidence type="ECO:0000256" key="12">
    <source>
        <dbReference type="ARBA" id="ARBA00022801"/>
    </source>
</evidence>
<organism evidence="18 19">
    <name type="scientific">Tepidimicrobium xylanilyticum</name>
    <dbReference type="NCBI Taxonomy" id="1123352"/>
    <lineage>
        <taxon>Bacteria</taxon>
        <taxon>Bacillati</taxon>
        <taxon>Bacillota</taxon>
        <taxon>Tissierellia</taxon>
        <taxon>Tissierellales</taxon>
        <taxon>Tepidimicrobiaceae</taxon>
        <taxon>Tepidimicrobium</taxon>
    </lineage>
</organism>
<comment type="catalytic activity">
    <reaction evidence="1 14 15 16">
        <text>Endonucleolytic cleavage to 5'-phosphomonoester.</text>
        <dbReference type="EC" id="3.1.26.4"/>
    </reaction>
</comment>
<evidence type="ECO:0000256" key="1">
    <source>
        <dbReference type="ARBA" id="ARBA00000077"/>
    </source>
</evidence>
<sequence>MDKIERELREKGYKFIACVDEVGRGCLAGDVVACAIIMPKEIFIQGVNDSKKLTVKKREQLYDKIIDTALAIGIGQVKPHIIDEINIKESTRLAMRDAILNLRDKSGNKIIPDYILVDAETIPINIPQSSLIKGDEKSYGIACASIVAKVFRDKLCEEWGNSYKGYKIEKNKGYGTKEHIEAIKKIGPSPIHRMTFLKRIL</sequence>
<evidence type="ECO:0000313" key="18">
    <source>
        <dbReference type="EMBL" id="SDX06182.1"/>
    </source>
</evidence>
<evidence type="ECO:0000256" key="11">
    <source>
        <dbReference type="ARBA" id="ARBA00022759"/>
    </source>
</evidence>
<evidence type="ECO:0000256" key="10">
    <source>
        <dbReference type="ARBA" id="ARBA00022723"/>
    </source>
</evidence>
<comment type="subcellular location">
    <subcellularLocation>
        <location evidence="4 14">Cytoplasm</location>
    </subcellularLocation>
</comment>
<keyword evidence="13 14" id="KW-0464">Manganese</keyword>
<dbReference type="GO" id="GO:0030145">
    <property type="term" value="F:manganese ion binding"/>
    <property type="evidence" value="ECO:0007669"/>
    <property type="project" value="UniProtKB-UniRule"/>
</dbReference>
<dbReference type="Proteomes" id="UP000198828">
    <property type="component" value="Unassembled WGS sequence"/>
</dbReference>
<dbReference type="GO" id="GO:0032299">
    <property type="term" value="C:ribonuclease H2 complex"/>
    <property type="evidence" value="ECO:0007669"/>
    <property type="project" value="TreeGrafter"/>
</dbReference>
<dbReference type="AlphaFoldDB" id="A0A1H2YLT6"/>
<name>A0A1H2YLT6_9FIRM</name>
<evidence type="ECO:0000313" key="19">
    <source>
        <dbReference type="Proteomes" id="UP000198828"/>
    </source>
</evidence>
<reference evidence="18 19" key="1">
    <citation type="submission" date="2016-10" db="EMBL/GenBank/DDBJ databases">
        <authorList>
            <person name="de Groot N.N."/>
        </authorList>
    </citation>
    <scope>NUCLEOTIDE SEQUENCE [LARGE SCALE GENOMIC DNA]</scope>
    <source>
        <strain evidence="18 19">DSM 23310</strain>
    </source>
</reference>
<evidence type="ECO:0000256" key="16">
    <source>
        <dbReference type="RuleBase" id="RU003515"/>
    </source>
</evidence>
<dbReference type="GO" id="GO:0005737">
    <property type="term" value="C:cytoplasm"/>
    <property type="evidence" value="ECO:0007669"/>
    <property type="project" value="UniProtKB-SubCell"/>
</dbReference>
<dbReference type="EMBL" id="FNNG01000006">
    <property type="protein sequence ID" value="SDX06182.1"/>
    <property type="molecule type" value="Genomic_DNA"/>
</dbReference>
<dbReference type="GO" id="GO:0004523">
    <property type="term" value="F:RNA-DNA hybrid ribonuclease activity"/>
    <property type="evidence" value="ECO:0007669"/>
    <property type="project" value="UniProtKB-UniRule"/>
</dbReference>
<evidence type="ECO:0000256" key="4">
    <source>
        <dbReference type="ARBA" id="ARBA00004496"/>
    </source>
</evidence>
<keyword evidence="11 14" id="KW-0255">Endonuclease</keyword>
<keyword evidence="19" id="KW-1185">Reference proteome</keyword>
<evidence type="ECO:0000256" key="15">
    <source>
        <dbReference type="PROSITE-ProRule" id="PRU01319"/>
    </source>
</evidence>
<dbReference type="InterPro" id="IPR001352">
    <property type="entry name" value="RNase_HII/HIII"/>
</dbReference>
<dbReference type="NCBIfam" id="NF000595">
    <property type="entry name" value="PRK00015.1-3"/>
    <property type="match status" value="1"/>
</dbReference>
<dbReference type="GO" id="GO:0006298">
    <property type="term" value="P:mismatch repair"/>
    <property type="evidence" value="ECO:0007669"/>
    <property type="project" value="TreeGrafter"/>
</dbReference>
<dbReference type="EC" id="3.1.26.4" evidence="6 14"/>
<evidence type="ECO:0000256" key="3">
    <source>
        <dbReference type="ARBA" id="ARBA00004065"/>
    </source>
</evidence>
<dbReference type="InterPro" id="IPR012337">
    <property type="entry name" value="RNaseH-like_sf"/>
</dbReference>
<comment type="similarity">
    <text evidence="5 14 16">Belongs to the RNase HII family.</text>
</comment>
<comment type="function">
    <text evidence="3 14 16">Endonuclease that specifically degrades the RNA of RNA-DNA hybrids.</text>
</comment>
<dbReference type="PROSITE" id="PS51975">
    <property type="entry name" value="RNASE_H_2"/>
    <property type="match status" value="1"/>
</dbReference>
<feature type="domain" description="RNase H type-2" evidence="17">
    <location>
        <begin position="14"/>
        <end position="201"/>
    </location>
</feature>
<feature type="binding site" evidence="14 15">
    <location>
        <position position="118"/>
    </location>
    <ligand>
        <name>a divalent metal cation</name>
        <dbReference type="ChEBI" id="CHEBI:60240"/>
    </ligand>
</feature>
<evidence type="ECO:0000256" key="6">
    <source>
        <dbReference type="ARBA" id="ARBA00012180"/>
    </source>
</evidence>
<evidence type="ECO:0000256" key="5">
    <source>
        <dbReference type="ARBA" id="ARBA00007383"/>
    </source>
</evidence>
<dbReference type="InterPro" id="IPR036397">
    <property type="entry name" value="RNaseH_sf"/>
</dbReference>
<evidence type="ECO:0000256" key="14">
    <source>
        <dbReference type="HAMAP-Rule" id="MF_00052"/>
    </source>
</evidence>
<dbReference type="OrthoDB" id="9803420at2"/>
<accession>A0A1H2YLT6</accession>
<dbReference type="Gene3D" id="3.30.420.10">
    <property type="entry name" value="Ribonuclease H-like superfamily/Ribonuclease H"/>
    <property type="match status" value="1"/>
</dbReference>
<keyword evidence="8 14" id="KW-0963">Cytoplasm</keyword>
<dbReference type="RefSeq" id="WP_093752667.1">
    <property type="nucleotide sequence ID" value="NZ_FNNG01000006.1"/>
</dbReference>
<evidence type="ECO:0000256" key="7">
    <source>
        <dbReference type="ARBA" id="ARBA00019179"/>
    </source>
</evidence>
<dbReference type="HAMAP" id="MF_00052_B">
    <property type="entry name" value="RNase_HII_B"/>
    <property type="match status" value="1"/>
</dbReference>